<dbReference type="EMBL" id="MTYJ01000293">
    <property type="protein sequence ID" value="OWA52931.1"/>
    <property type="molecule type" value="Genomic_DNA"/>
</dbReference>
<evidence type="ECO:0000256" key="1">
    <source>
        <dbReference type="ARBA" id="ARBA00022553"/>
    </source>
</evidence>
<evidence type="ECO:0000259" key="7">
    <source>
        <dbReference type="PROSITE" id="PS50178"/>
    </source>
</evidence>
<dbReference type="Pfam" id="PF01363">
    <property type="entry name" value="FYVE"/>
    <property type="match status" value="1"/>
</dbReference>
<proteinExistence type="predicted"/>
<dbReference type="GO" id="GO:0032465">
    <property type="term" value="P:regulation of cytokinesis"/>
    <property type="evidence" value="ECO:0007669"/>
    <property type="project" value="TreeGrafter"/>
</dbReference>
<gene>
    <name evidence="8" type="ORF">BV898_17373</name>
</gene>
<feature type="domain" description="FYVE-type" evidence="7">
    <location>
        <begin position="1568"/>
        <end position="1639"/>
    </location>
</feature>
<dbReference type="Pfam" id="PF25569">
    <property type="entry name" value="TPR_ZFYVE26"/>
    <property type="match status" value="1"/>
</dbReference>
<evidence type="ECO:0000256" key="4">
    <source>
        <dbReference type="ARBA" id="ARBA00022833"/>
    </source>
</evidence>
<sequence>MDDLLDRIRQRSGGSLDELQSALHSTFPRGVHVDAFTLSPDATVATLCSPSLLAQDVVFRKEHFVKSVLALIQTLSASGNAEAIQVVLRRVSWISKTFGQLVTLLCWEDLAEELTDRALPQLSVLLEHISPSSTPVLKAINNACAILKAQLSVIEQLQSFRSLQDDESFPTAKNSEFGELFNRAFADLQETSVLPAILNFARVDYITRETIQSLPSITCSISAAEVPVKKTVRFQSDDEEATEVRERSSSSCGAVDDASRSRDLAVYTGYSILGLIMTAIYRDAANRKMSVSSKRSSRHSIHRENSDVPEDAIGAEVTDAEKLLRDLTPLEFRVEILEDVFSLLFVRSNDMAEGHLVDDGIMMMMMNDGTDTDTNSVKSWSSAAKQIRDGFSCCSDRLVQKLLQMLKDVVISSLAVRDDDGLAEEKSVTFVTSVGKGEIPARLKVLQQRLTDASWRLGVVTFPKDVPMSLNSAYAEDLARPSFLTRKLDAKKSSRRRRRKRRASTILKKHMDTSIIEKMLASPGSLLRVCLHRGTFNLADQVIKIFALEDANWLQEITFGEAFQESVKQSRQKGDQRTKRLGSFEILSDQPLSPYHELTDEHVAVLVAVDLAVLRMQKDGTSPLKSLTDAMEKLNSARFPSTKSMNLPEMRAFEDFIKINLELAVTLNQKPPFVRAVPFNPVSAQSLAALLEEVAVRMRRLQSVVNEPGRPGNAGLGVAKQLLKIFRTNVPATTGLLDVIAEVQSNPQASRLNYFLAMLTFLKSYAGSLKMESEMGNFDLIYQSCYGHLRQMFNSKRPTNEIDAFIKNLSLDVAQILLHTTVHHAPSVNHANFTSVHSAGNIVLNDSAGPPTSHPRTSLTTPTQIIATALVRLLKQFTQLKDNIYSPTRITWEELSSSLNSLSALRERDVFEGVKTENERSAVLINLYNLLFIHSYVHTRSQSVKNDHDVGQRVHFWRYRYEIGPFRQVALQDLYDELSPFRHTNEPGRFNVTRRKENGFLMANSEHVIDVRVLHGALLEAQGYAAVADYLARTTWYDRKKKIVHLPTWLFRVYPSDRLMVLVKKGWRGASEVDFEEAILEPSGRVIRDAGLRRETSLDDKLQKILGPKRPTSAETEDHFRTLQTDILPQQLTDLPLEDLLPYLASPCSHLYDLLSPTGVTHSLLPAVESSRSLLKLLFNSHEGPVSTDTLCEIISATISRGGDPLAVLAAPLVRFAVARSEPAKVVRDLTLSLCVEKKLVASPWLVALRIRDRDLRMRAVGMVWRKWPLNACVEFADLVVGEDQRVLVQTMHIRVKNLKNLIQVLQSDATAWTEVFQQWNLDTVLNQMSVQDVEKRLESQFRAFSATMLRMDQIEPLNAWLRQSEMPSLSVYQDDLQLRGLVHMLDSRPPMILSAYQLLIPMLETSSFHRIIELLESVTTPEGRIPVIRIALMTARLNDIDTAKLKEKEVENLIIRTLPDLLRKSLAHLQGHSMLILEQLIVWSKLSYFNEIVKIPGLFDILSRRIFEDMLVEYAKKAVEVLLPSDVSEGSGGGGKRGPRGSVVDAAIVKKFYMPVAAPSRKEWAIDSAVGNCMVCGEKFGIVSSLFESVGLAAFNRKHHCRRCGRVVCVNCSAQTIQVDIYGDNPVRACDDCFEQTIAMGSSSSSSNLRKPSGITFSAPRIKSPIAAYNQSPARSTSLRFLRDRIVSPTGSSNSEHQWLFTTDEPTNQRLRSDFSFAEAPDAALCIGLLKLHSSHLVAGRELLKIGNELSEWIGSHNDCGLEHVTLVSIMRTLFFNAKLLLHEDKDNVDWINVCDTYLNQLQLVELLLDAGAAEIPSVQQLAELDTIRRVRDQLVQQERYALAVDLSTKAGLDPAHVWLSWGRCLLRVGKFAEAQEKLSKCLKIPVDKGQASPPSATALDDIMDVILDARMPRRRGTLGADSVVNIVTQGDVLKADVVDAAVAEHESFRKMTECLHYQELYGTHSTLLKFFVKRGLAQKALEYCLRENVNVETFMDTMVIPSLRSGQLSVFEDELLMSDPTLNKWADYLIGICKQLTKRNMNHVLLSFQLFIKDYARAATTCIMFFQTGPPSNSYQEYFDRLHHLEEAQKHLAAYLAQHTALSAESINRIRLSMSPEEVRKYIKTIKLQITITQLLAAKPQNEERRVSVSACLPTLFGNAQAKTDLIAMLLELHNTPKVDDSIAAVMDNHGLAAEEVLTKVAPLVSREGLKGILGVMLTMKKQKGLTDFAYDALVIRMIIQCGHASVALASKEWDTFIKQMSSDEKKVDAFIRARKLRSAYLLAVQMQRVDLVALVGTEAQTAGDSAVQNLCSRWLETKSRK</sequence>
<dbReference type="GO" id="GO:0032266">
    <property type="term" value="F:phosphatidylinositol-3-phosphate binding"/>
    <property type="evidence" value="ECO:0007669"/>
    <property type="project" value="InterPro"/>
</dbReference>
<dbReference type="Proteomes" id="UP000192578">
    <property type="component" value="Unassembled WGS sequence"/>
</dbReference>
<keyword evidence="1" id="KW-0597">Phosphoprotein</keyword>
<evidence type="ECO:0000256" key="2">
    <source>
        <dbReference type="ARBA" id="ARBA00022723"/>
    </source>
</evidence>
<dbReference type="SUPFAM" id="SSF57903">
    <property type="entry name" value="FYVE/PHD zinc finger"/>
    <property type="match status" value="1"/>
</dbReference>
<organism evidence="8 9">
    <name type="scientific">Hypsibius exemplaris</name>
    <name type="common">Freshwater tardigrade</name>
    <dbReference type="NCBI Taxonomy" id="2072580"/>
    <lineage>
        <taxon>Eukaryota</taxon>
        <taxon>Metazoa</taxon>
        <taxon>Ecdysozoa</taxon>
        <taxon>Tardigrada</taxon>
        <taxon>Eutardigrada</taxon>
        <taxon>Parachela</taxon>
        <taxon>Hypsibioidea</taxon>
        <taxon>Hypsibiidae</taxon>
        <taxon>Hypsibius</taxon>
    </lineage>
</organism>
<dbReference type="SMART" id="SM00064">
    <property type="entry name" value="FYVE"/>
    <property type="match status" value="1"/>
</dbReference>
<dbReference type="GO" id="GO:0008270">
    <property type="term" value="F:zinc ion binding"/>
    <property type="evidence" value="ECO:0007669"/>
    <property type="project" value="UniProtKB-KW"/>
</dbReference>
<name>A0A9X6NM47_HYPEX</name>
<dbReference type="PANTHER" id="PTHR46591">
    <property type="entry name" value="ZINC FINGER FYVE DOMAIN-CONTAINING PROTEIN 26"/>
    <property type="match status" value="1"/>
</dbReference>
<protein>
    <submittedName>
        <fullName evidence="8">Zinc finger FYVE domain-containing protein 26</fullName>
    </submittedName>
</protein>
<dbReference type="GO" id="GO:0000281">
    <property type="term" value="P:mitotic cytokinesis"/>
    <property type="evidence" value="ECO:0007669"/>
    <property type="project" value="InterPro"/>
</dbReference>
<evidence type="ECO:0000256" key="5">
    <source>
        <dbReference type="PROSITE-ProRule" id="PRU00091"/>
    </source>
</evidence>
<dbReference type="CDD" id="cd15724">
    <property type="entry name" value="FYVE_ZFY26"/>
    <property type="match status" value="1"/>
</dbReference>
<keyword evidence="2" id="KW-0479">Metal-binding</keyword>
<dbReference type="InterPro" id="IPR028730">
    <property type="entry name" value="ZFYVE26"/>
</dbReference>
<evidence type="ECO:0000256" key="6">
    <source>
        <dbReference type="SAM" id="MobiDB-lite"/>
    </source>
</evidence>
<dbReference type="Gene3D" id="3.30.40.10">
    <property type="entry name" value="Zinc/RING finger domain, C3HC4 (zinc finger)"/>
    <property type="match status" value="1"/>
</dbReference>
<keyword evidence="4" id="KW-0862">Zinc</keyword>
<dbReference type="OrthoDB" id="1936617at2759"/>
<evidence type="ECO:0000256" key="3">
    <source>
        <dbReference type="ARBA" id="ARBA00022771"/>
    </source>
</evidence>
<dbReference type="InterPro" id="IPR011011">
    <property type="entry name" value="Znf_FYVE_PHD"/>
</dbReference>
<comment type="caution">
    <text evidence="8">The sequence shown here is derived from an EMBL/GenBank/DDBJ whole genome shotgun (WGS) entry which is preliminary data.</text>
</comment>
<evidence type="ECO:0000313" key="9">
    <source>
        <dbReference type="Proteomes" id="UP000192578"/>
    </source>
</evidence>
<dbReference type="InterPro" id="IPR000306">
    <property type="entry name" value="Znf_FYVE"/>
</dbReference>
<dbReference type="InterPro" id="IPR013083">
    <property type="entry name" value="Znf_RING/FYVE/PHD"/>
</dbReference>
<dbReference type="PANTHER" id="PTHR46591:SF1">
    <property type="entry name" value="ZINC FINGER FYVE DOMAIN-CONTAINING PROTEIN 26"/>
    <property type="match status" value="1"/>
</dbReference>
<dbReference type="GO" id="GO:0000724">
    <property type="term" value="P:double-strand break repair via homologous recombination"/>
    <property type="evidence" value="ECO:0007669"/>
    <property type="project" value="InterPro"/>
</dbReference>
<reference evidence="9" key="1">
    <citation type="submission" date="2017-01" db="EMBL/GenBank/DDBJ databases">
        <title>Comparative genomics of anhydrobiosis in the tardigrade Hypsibius dujardini.</title>
        <authorList>
            <person name="Yoshida Y."/>
            <person name="Koutsovoulos G."/>
            <person name="Laetsch D."/>
            <person name="Stevens L."/>
            <person name="Kumar S."/>
            <person name="Horikawa D."/>
            <person name="Ishino K."/>
            <person name="Komine S."/>
            <person name="Tomita M."/>
            <person name="Blaxter M."/>
            <person name="Arakawa K."/>
        </authorList>
    </citation>
    <scope>NUCLEOTIDE SEQUENCE [LARGE SCALE GENOMIC DNA]</scope>
    <source>
        <strain evidence="9">Z151</strain>
    </source>
</reference>
<accession>A0A9X6NM47</accession>
<dbReference type="InterPro" id="IPR017455">
    <property type="entry name" value="Znf_FYVE-rel"/>
</dbReference>
<dbReference type="GO" id="GO:0005813">
    <property type="term" value="C:centrosome"/>
    <property type="evidence" value="ECO:0007669"/>
    <property type="project" value="TreeGrafter"/>
</dbReference>
<dbReference type="GO" id="GO:0030496">
    <property type="term" value="C:midbody"/>
    <property type="evidence" value="ECO:0007669"/>
    <property type="project" value="TreeGrafter"/>
</dbReference>
<keyword evidence="3 5" id="KW-0863">Zinc-finger</keyword>
<dbReference type="InterPro" id="IPR057946">
    <property type="entry name" value="TPR_ZFYVE26"/>
</dbReference>
<dbReference type="PROSITE" id="PS50178">
    <property type="entry name" value="ZF_FYVE"/>
    <property type="match status" value="1"/>
</dbReference>
<keyword evidence="9" id="KW-1185">Reference proteome</keyword>
<feature type="region of interest" description="Disordered" evidence="6">
    <location>
        <begin position="237"/>
        <end position="256"/>
    </location>
</feature>
<evidence type="ECO:0000313" key="8">
    <source>
        <dbReference type="EMBL" id="OWA52931.1"/>
    </source>
</evidence>